<sequence length="129" mass="14524">MCLKVRDGFLSECLYAAASSMLLVEDRAGLPPVGKEIPWWDYLHRWMNDPVSGNKIPSDFPWSEKFTKEVALTEGGQYVNSLQAEFDKAFDRSVLPVDESTLTINDVYTNMWCPANVRGRIESSGSSNQ</sequence>
<comment type="caution">
    <text evidence="1">The sequence shown here is derived from an EMBL/GenBank/DDBJ whole genome shotgun (WGS) entry which is preliminary data.</text>
</comment>
<organism evidence="1 2">
    <name type="scientific">Fusarium oxysporum f. sp. raphani</name>
    <dbReference type="NCBI Taxonomy" id="96318"/>
    <lineage>
        <taxon>Eukaryota</taxon>
        <taxon>Fungi</taxon>
        <taxon>Dikarya</taxon>
        <taxon>Ascomycota</taxon>
        <taxon>Pezizomycotina</taxon>
        <taxon>Sordariomycetes</taxon>
        <taxon>Hypocreomycetidae</taxon>
        <taxon>Hypocreales</taxon>
        <taxon>Nectriaceae</taxon>
        <taxon>Fusarium</taxon>
        <taxon>Fusarium oxysporum species complex</taxon>
    </lineage>
</organism>
<evidence type="ECO:0000313" key="2">
    <source>
        <dbReference type="Proteomes" id="UP000693942"/>
    </source>
</evidence>
<reference evidence="1" key="1">
    <citation type="submission" date="2021-04" db="EMBL/GenBank/DDBJ databases">
        <title>First draft genome resource for Brassicaceae pathogens Fusarium oxysporum f. sp. raphani and Fusarium oxysporum f. sp. rapae.</title>
        <authorList>
            <person name="Asai S."/>
        </authorList>
    </citation>
    <scope>NUCLEOTIDE SEQUENCE</scope>
    <source>
        <strain evidence="1">Tf1262</strain>
    </source>
</reference>
<name>A0A8J5PYZ6_FUSOX</name>
<dbReference type="Proteomes" id="UP000693942">
    <property type="component" value="Unassembled WGS sequence"/>
</dbReference>
<accession>A0A8J5PYZ6</accession>
<proteinExistence type="predicted"/>
<evidence type="ECO:0000313" key="1">
    <source>
        <dbReference type="EMBL" id="KAG7433184.1"/>
    </source>
</evidence>
<dbReference type="AlphaFoldDB" id="A0A8J5PYZ6"/>
<gene>
    <name evidence="1" type="ORF">Forpi1262_v006898</name>
</gene>
<protein>
    <submittedName>
        <fullName evidence="1">Uncharacterized protein</fullName>
    </submittedName>
</protein>
<dbReference type="EMBL" id="JAELUR010000004">
    <property type="protein sequence ID" value="KAG7433184.1"/>
    <property type="molecule type" value="Genomic_DNA"/>
</dbReference>